<reference evidence="3" key="1">
    <citation type="submission" date="2016-10" db="EMBL/GenBank/DDBJ databases">
        <authorList>
            <person name="Varghese N."/>
            <person name="Submissions S."/>
        </authorList>
    </citation>
    <scope>NUCLEOTIDE SEQUENCE [LARGE SCALE GENOMIC DNA]</scope>
    <source>
        <strain evidence="3">IBRC-M 10403</strain>
    </source>
</reference>
<dbReference type="RefSeq" id="WP_091450159.1">
    <property type="nucleotide sequence ID" value="NZ_FMZZ01000005.1"/>
</dbReference>
<keyword evidence="1" id="KW-1133">Transmembrane helix</keyword>
<evidence type="ECO:0000256" key="1">
    <source>
        <dbReference type="SAM" id="Phobius"/>
    </source>
</evidence>
<dbReference type="AlphaFoldDB" id="A0A1G6Q714"/>
<feature type="transmembrane region" description="Helical" evidence="1">
    <location>
        <begin position="303"/>
        <end position="325"/>
    </location>
</feature>
<feature type="transmembrane region" description="Helical" evidence="1">
    <location>
        <begin position="88"/>
        <end position="107"/>
    </location>
</feature>
<dbReference type="Proteomes" id="UP000199501">
    <property type="component" value="Unassembled WGS sequence"/>
</dbReference>
<organism evidence="2 3">
    <name type="scientific">Actinokineospora iranica</name>
    <dbReference type="NCBI Taxonomy" id="1271860"/>
    <lineage>
        <taxon>Bacteria</taxon>
        <taxon>Bacillati</taxon>
        <taxon>Actinomycetota</taxon>
        <taxon>Actinomycetes</taxon>
        <taxon>Pseudonocardiales</taxon>
        <taxon>Pseudonocardiaceae</taxon>
        <taxon>Actinokineospora</taxon>
    </lineage>
</organism>
<protein>
    <submittedName>
        <fullName evidence="2">Uncharacterized protein</fullName>
    </submittedName>
</protein>
<feature type="transmembrane region" description="Helical" evidence="1">
    <location>
        <begin position="261"/>
        <end position="282"/>
    </location>
</feature>
<gene>
    <name evidence="2" type="ORF">SAMN05216174_10598</name>
</gene>
<keyword evidence="3" id="KW-1185">Reference proteome</keyword>
<sequence length="385" mass="41005">MKHSDKHVAGFVVVGLLTLPFYKADDLREKFVGSHVVPPGAALAVLLLALAVATLSLLRRDHVWINPAHLTWDDSGDRDRPIRLRLRLAWAVRFGVVGYLFAAAALVLGWPPLGLSAVLFVATAVFAYRWAARPVRGWAVELAVPFLLAVLAALFAGGAVLWAAAAVLAVAALGATGPPGRARRDELVRGWNARVLRSVSAAFGDFLALLPTARPVKLRLTNTVRYVVAGVLARRQALPLALLLALAVPVLHRVFPVVDPLWWTGLGAYFVALPFGGALTDLRVAGRRRWLPATNRTIKATTLVVLTVVGLAWAGLTVLFGLPFAPAALPIAALAAVRTAARPDIDFTVQGAVDVGGMYAPIGLVYQLVRGPDLLLFGLLVVSGF</sequence>
<feature type="transmembrane region" description="Helical" evidence="1">
    <location>
        <begin position="113"/>
        <end position="130"/>
    </location>
</feature>
<keyword evidence="1" id="KW-0472">Membrane</keyword>
<name>A0A1G6Q714_9PSEU</name>
<dbReference type="EMBL" id="FMZZ01000005">
    <property type="protein sequence ID" value="SDC87506.1"/>
    <property type="molecule type" value="Genomic_DNA"/>
</dbReference>
<proteinExistence type="predicted"/>
<evidence type="ECO:0000313" key="2">
    <source>
        <dbReference type="EMBL" id="SDC87506.1"/>
    </source>
</evidence>
<dbReference type="OrthoDB" id="3604169at2"/>
<keyword evidence="1" id="KW-0812">Transmembrane</keyword>
<evidence type="ECO:0000313" key="3">
    <source>
        <dbReference type="Proteomes" id="UP000199501"/>
    </source>
</evidence>
<dbReference type="STRING" id="1271860.SAMN05216174_10598"/>
<accession>A0A1G6Q714</accession>
<feature type="transmembrane region" description="Helical" evidence="1">
    <location>
        <begin position="142"/>
        <end position="175"/>
    </location>
</feature>
<feature type="transmembrane region" description="Helical" evidence="1">
    <location>
        <begin position="39"/>
        <end position="58"/>
    </location>
</feature>